<accession>A0ABS2FXJ6</accession>
<protein>
    <submittedName>
        <fullName evidence="6">4Fe-4S binding protein</fullName>
    </submittedName>
</protein>
<evidence type="ECO:0000259" key="5">
    <source>
        <dbReference type="PROSITE" id="PS51379"/>
    </source>
</evidence>
<reference evidence="6 7" key="1">
    <citation type="journal article" date="2021" name="Sci. Rep.">
        <title>The distribution of antibiotic resistance genes in chicken gut microbiota commensals.</title>
        <authorList>
            <person name="Juricova H."/>
            <person name="Matiasovicova J."/>
            <person name="Kubasova T."/>
            <person name="Cejkova D."/>
            <person name="Rychlik I."/>
        </authorList>
    </citation>
    <scope>NUCLEOTIDE SEQUENCE [LARGE SCALE GENOMIC DNA]</scope>
    <source>
        <strain evidence="6 7">An411</strain>
    </source>
</reference>
<proteinExistence type="predicted"/>
<dbReference type="PROSITE" id="PS00198">
    <property type="entry name" value="4FE4S_FER_1"/>
    <property type="match status" value="1"/>
</dbReference>
<dbReference type="PANTHER" id="PTHR43687">
    <property type="entry name" value="ADENYLYLSULFATE REDUCTASE, BETA SUBUNIT"/>
    <property type="match status" value="1"/>
</dbReference>
<sequence>MYTKSKYVYLKERRDIGMYIDQEACVGCGLCVPYCPVGAISVSGRKAVIDADACVECSCCRRSRVCRKDAICQEELKMPRAVRSVMSDVFTIFEDTGVSGRGTEEMKTNEVTGRFKPGWVGMALEAGRPIAAATFRQVQEIAVALAGTGLVEFETCNPITQMMKDNRTGYFREDILDERVYSAILEFSVPVERLAEVLALCKEIAAKTSTVFSLDVSSVTLGGQDQAVREIMEGAGFSVRPNGKVNLGLGRPLHQF</sequence>
<evidence type="ECO:0000313" key="6">
    <source>
        <dbReference type="EMBL" id="MBM6852352.1"/>
    </source>
</evidence>
<organism evidence="6 7">
    <name type="scientific">Oscillibacter valericigenes</name>
    <dbReference type="NCBI Taxonomy" id="351091"/>
    <lineage>
        <taxon>Bacteria</taxon>
        <taxon>Bacillati</taxon>
        <taxon>Bacillota</taxon>
        <taxon>Clostridia</taxon>
        <taxon>Eubacteriales</taxon>
        <taxon>Oscillospiraceae</taxon>
        <taxon>Oscillibacter</taxon>
    </lineage>
</organism>
<dbReference type="Pfam" id="PF00037">
    <property type="entry name" value="Fer4"/>
    <property type="match status" value="1"/>
</dbReference>
<gene>
    <name evidence="6" type="ORF">H9X91_12990</name>
</gene>
<name>A0ABS2FXJ6_9FIRM</name>
<dbReference type="Proteomes" id="UP000719500">
    <property type="component" value="Unassembled WGS sequence"/>
</dbReference>
<evidence type="ECO:0000256" key="1">
    <source>
        <dbReference type="ARBA" id="ARBA00022485"/>
    </source>
</evidence>
<evidence type="ECO:0000256" key="4">
    <source>
        <dbReference type="ARBA" id="ARBA00023014"/>
    </source>
</evidence>
<feature type="domain" description="4Fe-4S ferredoxin-type" evidence="5">
    <location>
        <begin position="16"/>
        <end position="45"/>
    </location>
</feature>
<keyword evidence="4" id="KW-0411">Iron-sulfur</keyword>
<evidence type="ECO:0000256" key="3">
    <source>
        <dbReference type="ARBA" id="ARBA00023004"/>
    </source>
</evidence>
<keyword evidence="7" id="KW-1185">Reference proteome</keyword>
<dbReference type="PROSITE" id="PS51379">
    <property type="entry name" value="4FE4S_FER_2"/>
    <property type="match status" value="1"/>
</dbReference>
<keyword evidence="1" id="KW-0004">4Fe-4S</keyword>
<dbReference type="EMBL" id="JACSNX010000030">
    <property type="protein sequence ID" value="MBM6852352.1"/>
    <property type="molecule type" value="Genomic_DNA"/>
</dbReference>
<dbReference type="InterPro" id="IPR050572">
    <property type="entry name" value="Fe-S_Ferredoxin"/>
</dbReference>
<dbReference type="Gene3D" id="3.30.70.20">
    <property type="match status" value="2"/>
</dbReference>
<dbReference type="InterPro" id="IPR017896">
    <property type="entry name" value="4Fe4S_Fe-S-bd"/>
</dbReference>
<keyword evidence="3" id="KW-0408">Iron</keyword>
<evidence type="ECO:0000313" key="7">
    <source>
        <dbReference type="Proteomes" id="UP000719500"/>
    </source>
</evidence>
<dbReference type="SUPFAM" id="SSF54862">
    <property type="entry name" value="4Fe-4S ferredoxins"/>
    <property type="match status" value="1"/>
</dbReference>
<dbReference type="InterPro" id="IPR017900">
    <property type="entry name" value="4Fe4S_Fe_S_CS"/>
</dbReference>
<comment type="caution">
    <text evidence="6">The sequence shown here is derived from an EMBL/GenBank/DDBJ whole genome shotgun (WGS) entry which is preliminary data.</text>
</comment>
<keyword evidence="2" id="KW-0479">Metal-binding</keyword>
<evidence type="ECO:0000256" key="2">
    <source>
        <dbReference type="ARBA" id="ARBA00022723"/>
    </source>
</evidence>
<dbReference type="PANTHER" id="PTHR43687:SF1">
    <property type="entry name" value="FERREDOXIN III"/>
    <property type="match status" value="1"/>
</dbReference>